<gene>
    <name evidence="10" type="ORF">SETIT_7G323600v2</name>
</gene>
<sequence>MISWGDVYKVASALVPLYVPLLLGFCSVRRWKIFTPEQCESVNSLVAFFAIPFFTFGFTVHTDPFRANYRAIAADVISKAVIAAVIGGWVLLTGGRKNAVSWSITGFSLSTLTSSLVVGVPMAQAMYGDWAQQLVVQLSVFQAIVWITLLLFALEVRKAALGTTTQIRRAADVPVSDIEASTYADDHVSTTSVLSPPPPPPKVINGVQASTEEMIAVVAAGEVRKDAIGGTEMIPGDGPDSSAAPAQETPHHINDDDVEASTDDDDAAYNVDDTSTFPQSALVIDNVEASNAEAIGVAPTVGGGRPSIWKLVKVVLYKLGRNPNTYASVGGIMWACIANTLQISLPIIIKNSIGIMAQCGNGLAMFSMGLFMAQQDKLIPCGPSLTFLSLVLKFVLDPIAMTIGSIAVGLRGDVVRVAIIQAAVPQSITSFIFAKEYGLHPDVLSTAVIVGMLVSVPLIVLFYVGLEGL</sequence>
<evidence type="ECO:0000256" key="7">
    <source>
        <dbReference type="ARBA" id="ARBA00023294"/>
    </source>
</evidence>
<comment type="similarity">
    <text evidence="2 8">Belongs to the auxin efflux carrier (TC 2.A.69.1) family.</text>
</comment>
<feature type="transmembrane region" description="Helical" evidence="8">
    <location>
        <begin position="6"/>
        <end position="28"/>
    </location>
</feature>
<comment type="subcellular location">
    <subcellularLocation>
        <location evidence="1 8">Membrane</location>
        <topology evidence="1 8">Multi-pass membrane protein</topology>
    </subcellularLocation>
</comment>
<keyword evidence="3 8" id="KW-0813">Transport</keyword>
<dbReference type="STRING" id="4555.A0A368S1Z8"/>
<keyword evidence="7 8" id="KW-0927">Auxin signaling pathway</keyword>
<feature type="transmembrane region" description="Helical" evidence="8">
    <location>
        <begin position="326"/>
        <end position="349"/>
    </location>
</feature>
<evidence type="ECO:0000256" key="4">
    <source>
        <dbReference type="ARBA" id="ARBA00022692"/>
    </source>
</evidence>
<feature type="transmembrane region" description="Helical" evidence="8">
    <location>
        <begin position="446"/>
        <end position="466"/>
    </location>
</feature>
<dbReference type="EMBL" id="CM003534">
    <property type="protein sequence ID" value="RCV36497.1"/>
    <property type="molecule type" value="Genomic_DNA"/>
</dbReference>
<reference evidence="10" key="1">
    <citation type="journal article" date="2012" name="Nat. Biotechnol.">
        <title>Reference genome sequence of the model plant Setaria.</title>
        <authorList>
            <person name="Bennetzen J.L."/>
            <person name="Schmutz J."/>
            <person name="Wang H."/>
            <person name="Percifield R."/>
            <person name="Hawkins J."/>
            <person name="Pontaroli A.C."/>
            <person name="Estep M."/>
            <person name="Feng L."/>
            <person name="Vaughn J.N."/>
            <person name="Grimwood J."/>
            <person name="Jenkins J."/>
            <person name="Barry K."/>
            <person name="Lindquist E."/>
            <person name="Hellsten U."/>
            <person name="Deshpande S."/>
            <person name="Wang X."/>
            <person name="Wu X."/>
            <person name="Mitros T."/>
            <person name="Triplett J."/>
            <person name="Yang X."/>
            <person name="Ye C.Y."/>
            <person name="Mauro-Herrera M."/>
            <person name="Wang L."/>
            <person name="Li P."/>
            <person name="Sharma M."/>
            <person name="Sharma R."/>
            <person name="Ronald P.C."/>
            <person name="Panaud O."/>
            <person name="Kellogg E.A."/>
            <person name="Brutnell T.P."/>
            <person name="Doust A.N."/>
            <person name="Tuskan G.A."/>
            <person name="Rokhsar D."/>
            <person name="Devos K.M."/>
        </authorList>
    </citation>
    <scope>NUCLEOTIDE SEQUENCE [LARGE SCALE GENOMIC DNA]</scope>
    <source>
        <strain evidence="10">Yugu1</strain>
    </source>
</reference>
<dbReference type="AlphaFoldDB" id="A0A368S1Z8"/>
<evidence type="ECO:0000256" key="8">
    <source>
        <dbReference type="RuleBase" id="RU362108"/>
    </source>
</evidence>
<dbReference type="GO" id="GO:0055085">
    <property type="term" value="P:transmembrane transport"/>
    <property type="evidence" value="ECO:0007669"/>
    <property type="project" value="InterPro"/>
</dbReference>
<feature type="transmembrane region" description="Helical" evidence="8">
    <location>
        <begin position="385"/>
        <end position="408"/>
    </location>
</feature>
<dbReference type="InterPro" id="IPR014024">
    <property type="entry name" value="Auxin_eff_plant"/>
</dbReference>
<organism evidence="10">
    <name type="scientific">Setaria italica</name>
    <name type="common">Foxtail millet</name>
    <name type="synonym">Panicum italicum</name>
    <dbReference type="NCBI Taxonomy" id="4555"/>
    <lineage>
        <taxon>Eukaryota</taxon>
        <taxon>Viridiplantae</taxon>
        <taxon>Streptophyta</taxon>
        <taxon>Embryophyta</taxon>
        <taxon>Tracheophyta</taxon>
        <taxon>Spermatophyta</taxon>
        <taxon>Magnoliopsida</taxon>
        <taxon>Liliopsida</taxon>
        <taxon>Poales</taxon>
        <taxon>Poaceae</taxon>
        <taxon>PACMAD clade</taxon>
        <taxon>Panicoideae</taxon>
        <taxon>Panicodae</taxon>
        <taxon>Paniceae</taxon>
        <taxon>Cenchrinae</taxon>
        <taxon>Setaria</taxon>
    </lineage>
</organism>
<accession>A0A368S1Z8</accession>
<keyword evidence="5 8" id="KW-1133">Transmembrane helix</keyword>
<keyword evidence="4 8" id="KW-0812">Transmembrane</keyword>
<evidence type="ECO:0000256" key="3">
    <source>
        <dbReference type="ARBA" id="ARBA00022448"/>
    </source>
</evidence>
<feature type="transmembrane region" description="Helical" evidence="8">
    <location>
        <begin position="40"/>
        <end position="60"/>
    </location>
</feature>
<reference evidence="10" key="2">
    <citation type="submission" date="2015-07" db="EMBL/GenBank/DDBJ databases">
        <authorList>
            <person name="Noorani M."/>
        </authorList>
    </citation>
    <scope>NUCLEOTIDE SEQUENCE</scope>
    <source>
        <strain evidence="10">Yugu1</strain>
    </source>
</reference>
<evidence type="ECO:0000256" key="6">
    <source>
        <dbReference type="ARBA" id="ARBA00023136"/>
    </source>
</evidence>
<feature type="compositionally biased region" description="Acidic residues" evidence="9">
    <location>
        <begin position="256"/>
        <end position="267"/>
    </location>
</feature>
<evidence type="ECO:0000256" key="1">
    <source>
        <dbReference type="ARBA" id="ARBA00004141"/>
    </source>
</evidence>
<dbReference type="InterPro" id="IPR051107">
    <property type="entry name" value="Auxin_Efflux_Carrier"/>
</dbReference>
<dbReference type="PANTHER" id="PTHR31752">
    <property type="entry name" value="AUXIN EFFLUX CARRIER COMPONENT 1B-RELATED"/>
    <property type="match status" value="1"/>
</dbReference>
<dbReference type="GO" id="GO:0009734">
    <property type="term" value="P:auxin-activated signaling pathway"/>
    <property type="evidence" value="ECO:0007669"/>
    <property type="project" value="UniProtKB-UniRule"/>
</dbReference>
<comment type="caution">
    <text evidence="8">Lacks conserved residue(s) required for the propagation of feature annotation.</text>
</comment>
<feature type="region of interest" description="Disordered" evidence="9">
    <location>
        <begin position="229"/>
        <end position="267"/>
    </location>
</feature>
<feature type="transmembrane region" description="Helical" evidence="8">
    <location>
        <begin position="99"/>
        <end position="122"/>
    </location>
</feature>
<feature type="transmembrane region" description="Helical" evidence="8">
    <location>
        <begin position="72"/>
        <end position="92"/>
    </location>
</feature>
<evidence type="ECO:0000256" key="9">
    <source>
        <dbReference type="SAM" id="MobiDB-lite"/>
    </source>
</evidence>
<dbReference type="OrthoDB" id="688839at2759"/>
<name>A0A368S1Z8_SETIT</name>
<evidence type="ECO:0000256" key="5">
    <source>
        <dbReference type="ARBA" id="ARBA00022989"/>
    </source>
</evidence>
<proteinExistence type="inferred from homology"/>
<dbReference type="NCBIfam" id="TIGR00946">
    <property type="entry name" value="2a69"/>
    <property type="match status" value="1"/>
</dbReference>
<feature type="transmembrane region" description="Helical" evidence="8">
    <location>
        <begin position="134"/>
        <end position="154"/>
    </location>
</feature>
<protein>
    <recommendedName>
        <fullName evidence="8">Auxin efflux carrier component</fullName>
    </recommendedName>
</protein>
<dbReference type="GO" id="GO:0016020">
    <property type="term" value="C:membrane"/>
    <property type="evidence" value="ECO:0007669"/>
    <property type="project" value="UniProtKB-SubCell"/>
</dbReference>
<dbReference type="PANTHER" id="PTHR31752:SF2">
    <property type="entry name" value="AUXIN EFFLUX CARRIER COMPONENT 5"/>
    <property type="match status" value="1"/>
</dbReference>
<feature type="transmembrane region" description="Helical" evidence="8">
    <location>
        <begin position="355"/>
        <end position="373"/>
    </location>
</feature>
<comment type="function">
    <text evidence="8">May act as a component of the auxin efflux carrier.</text>
</comment>
<dbReference type="Pfam" id="PF03547">
    <property type="entry name" value="Mem_trans"/>
    <property type="match status" value="1"/>
</dbReference>
<dbReference type="InterPro" id="IPR004776">
    <property type="entry name" value="Mem_transp_PIN-like"/>
</dbReference>
<evidence type="ECO:0000313" key="10">
    <source>
        <dbReference type="EMBL" id="RCV36497.1"/>
    </source>
</evidence>
<keyword evidence="6 8" id="KW-0472">Membrane</keyword>
<evidence type="ECO:0000256" key="2">
    <source>
        <dbReference type="ARBA" id="ARBA00009177"/>
    </source>
</evidence>